<evidence type="ECO:0000313" key="3">
    <source>
        <dbReference type="Proteomes" id="UP000737402"/>
    </source>
</evidence>
<evidence type="ECO:0000259" key="1">
    <source>
        <dbReference type="Pfam" id="PF00149"/>
    </source>
</evidence>
<sequence length="235" mass="27295">MKRMLAISDIHGDMDKFERLLKLINYNKDKDQLLLLGDYVDRGPNSRAVLDKVMELTSEGAIALMGNHDKMMIDAFEDKGDPKALKRWFYNGGIKTLQNYGYEIEKDDTKYWYTSDEMPEPIEMNGEIRPHIEFLQGLPFYHETDTHIFVHAGVHPDTPIHSTEPYTLVWIREEFHKGYKGEKTVVFGHTPVKYLHQKREMYFGENKIIGIDGGCAYGGRLYCLEVEGLHIEFVE</sequence>
<name>A0ABS2NYL5_9BACI</name>
<dbReference type="PANTHER" id="PTHR42850">
    <property type="entry name" value="METALLOPHOSPHOESTERASE"/>
    <property type="match status" value="1"/>
</dbReference>
<dbReference type="InterPro" id="IPR050126">
    <property type="entry name" value="Ap4A_hydrolase"/>
</dbReference>
<keyword evidence="2" id="KW-0378">Hydrolase</keyword>
<dbReference type="PANTHER" id="PTHR42850:SF4">
    <property type="entry name" value="ZINC-DEPENDENT ENDOPOLYPHOSPHATASE"/>
    <property type="match status" value="1"/>
</dbReference>
<dbReference type="RefSeq" id="WP_204414964.1">
    <property type="nucleotide sequence ID" value="NZ_JAFBED010000003.1"/>
</dbReference>
<dbReference type="Gene3D" id="3.60.21.10">
    <property type="match status" value="1"/>
</dbReference>
<gene>
    <name evidence="2" type="ORF">JOC95_001592</name>
</gene>
<dbReference type="Proteomes" id="UP000737402">
    <property type="component" value="Unassembled WGS sequence"/>
</dbReference>
<dbReference type="InterPro" id="IPR029052">
    <property type="entry name" value="Metallo-depent_PP-like"/>
</dbReference>
<protein>
    <submittedName>
        <fullName evidence="2">Serine/threonine protein phosphatase 1</fullName>
        <ecNumber evidence="2">3.1.3.16</ecNumber>
    </submittedName>
</protein>
<accession>A0ABS2NYL5</accession>
<organism evidence="2 3">
    <name type="scientific">Sutcliffiella tianshenii</name>
    <dbReference type="NCBI Taxonomy" id="1463404"/>
    <lineage>
        <taxon>Bacteria</taxon>
        <taxon>Bacillati</taxon>
        <taxon>Bacillota</taxon>
        <taxon>Bacilli</taxon>
        <taxon>Bacillales</taxon>
        <taxon>Bacillaceae</taxon>
        <taxon>Sutcliffiella</taxon>
    </lineage>
</organism>
<evidence type="ECO:0000313" key="2">
    <source>
        <dbReference type="EMBL" id="MBM7619740.1"/>
    </source>
</evidence>
<dbReference type="EMBL" id="JAFBED010000003">
    <property type="protein sequence ID" value="MBM7619740.1"/>
    <property type="molecule type" value="Genomic_DNA"/>
</dbReference>
<dbReference type="Pfam" id="PF00149">
    <property type="entry name" value="Metallophos"/>
    <property type="match status" value="1"/>
</dbReference>
<feature type="domain" description="Calcineurin-like phosphoesterase" evidence="1">
    <location>
        <begin position="3"/>
        <end position="205"/>
    </location>
</feature>
<dbReference type="GO" id="GO:0004722">
    <property type="term" value="F:protein serine/threonine phosphatase activity"/>
    <property type="evidence" value="ECO:0007669"/>
    <property type="project" value="UniProtKB-EC"/>
</dbReference>
<dbReference type="InterPro" id="IPR004843">
    <property type="entry name" value="Calcineurin-like_PHP"/>
</dbReference>
<reference evidence="2 3" key="1">
    <citation type="submission" date="2021-01" db="EMBL/GenBank/DDBJ databases">
        <title>Genomic Encyclopedia of Type Strains, Phase IV (KMG-IV): sequencing the most valuable type-strain genomes for metagenomic binning, comparative biology and taxonomic classification.</title>
        <authorList>
            <person name="Goeker M."/>
        </authorList>
    </citation>
    <scope>NUCLEOTIDE SEQUENCE [LARGE SCALE GENOMIC DNA]</scope>
    <source>
        <strain evidence="2 3">DSM 25879</strain>
    </source>
</reference>
<comment type="caution">
    <text evidence="2">The sequence shown here is derived from an EMBL/GenBank/DDBJ whole genome shotgun (WGS) entry which is preliminary data.</text>
</comment>
<dbReference type="SUPFAM" id="SSF56300">
    <property type="entry name" value="Metallo-dependent phosphatases"/>
    <property type="match status" value="1"/>
</dbReference>
<dbReference type="CDD" id="cd00144">
    <property type="entry name" value="MPP_PPP_family"/>
    <property type="match status" value="1"/>
</dbReference>
<proteinExistence type="predicted"/>
<dbReference type="EC" id="3.1.3.16" evidence="2"/>
<keyword evidence="3" id="KW-1185">Reference proteome</keyword>